<dbReference type="InterPro" id="IPR004358">
    <property type="entry name" value="Sig_transdc_His_kin-like_C"/>
</dbReference>
<dbReference type="Gene3D" id="3.30.565.10">
    <property type="entry name" value="Histidine kinase-like ATPase, C-terminal domain"/>
    <property type="match status" value="2"/>
</dbReference>
<evidence type="ECO:0000256" key="2">
    <source>
        <dbReference type="ARBA" id="ARBA00012438"/>
    </source>
</evidence>
<evidence type="ECO:0000256" key="1">
    <source>
        <dbReference type="ARBA" id="ARBA00000085"/>
    </source>
</evidence>
<dbReference type="InterPro" id="IPR050980">
    <property type="entry name" value="2C_sensor_his_kinase"/>
</dbReference>
<reference evidence="9 12" key="2">
    <citation type="submission" date="2019-12" db="EMBL/GenBank/DDBJ databases">
        <authorList>
            <person name="Zheng J."/>
        </authorList>
    </citation>
    <scope>NUCLEOTIDE SEQUENCE [LARGE SCALE GENOMIC DNA]</scope>
    <source>
        <strain evidence="9 12">DSM 27347</strain>
    </source>
</reference>
<evidence type="ECO:0000256" key="6">
    <source>
        <dbReference type="ARBA" id="ARBA00022840"/>
    </source>
</evidence>
<dbReference type="InterPro" id="IPR003594">
    <property type="entry name" value="HATPase_dom"/>
</dbReference>
<comment type="catalytic activity">
    <reaction evidence="1">
        <text>ATP + protein L-histidine = ADP + protein N-phospho-L-histidine.</text>
        <dbReference type="EC" id="2.7.13.3"/>
    </reaction>
</comment>
<dbReference type="EC" id="2.7.13.3" evidence="2"/>
<evidence type="ECO:0000259" key="8">
    <source>
        <dbReference type="PROSITE" id="PS50109"/>
    </source>
</evidence>
<dbReference type="PANTHER" id="PTHR44936:SF10">
    <property type="entry name" value="SENSOR PROTEIN RSTB"/>
    <property type="match status" value="1"/>
</dbReference>
<dbReference type="Pfam" id="PF13589">
    <property type="entry name" value="HATPase_c_3"/>
    <property type="match status" value="1"/>
</dbReference>
<dbReference type="PANTHER" id="PTHR44936">
    <property type="entry name" value="SENSOR PROTEIN CREC"/>
    <property type="match status" value="1"/>
</dbReference>
<evidence type="ECO:0000313" key="9">
    <source>
        <dbReference type="EMBL" id="MWC45716.1"/>
    </source>
</evidence>
<dbReference type="SUPFAM" id="SSF55874">
    <property type="entry name" value="ATPase domain of HSP90 chaperone/DNA topoisomerase II/histidine kinase"/>
    <property type="match status" value="3"/>
</dbReference>
<dbReference type="EMBL" id="WSUT01000007">
    <property type="protein sequence ID" value="MWC45716.1"/>
    <property type="molecule type" value="Genomic_DNA"/>
</dbReference>
<feature type="compositionally biased region" description="Acidic residues" evidence="7">
    <location>
        <begin position="74"/>
        <end position="83"/>
    </location>
</feature>
<proteinExistence type="predicted"/>
<dbReference type="RefSeq" id="WP_149683030.1">
    <property type="nucleotide sequence ID" value="NZ_FNBI01000007.1"/>
</dbReference>
<evidence type="ECO:0000256" key="3">
    <source>
        <dbReference type="ARBA" id="ARBA00022679"/>
    </source>
</evidence>
<organism evidence="10 11">
    <name type="scientific">Sphingomonas carotinifaciens</name>
    <dbReference type="NCBI Taxonomy" id="1166323"/>
    <lineage>
        <taxon>Bacteria</taxon>
        <taxon>Pseudomonadati</taxon>
        <taxon>Pseudomonadota</taxon>
        <taxon>Alphaproteobacteria</taxon>
        <taxon>Sphingomonadales</taxon>
        <taxon>Sphingomonadaceae</taxon>
        <taxon>Sphingomonas</taxon>
    </lineage>
</organism>
<dbReference type="Proteomes" id="UP000436801">
    <property type="component" value="Unassembled WGS sequence"/>
</dbReference>
<reference evidence="10 11" key="1">
    <citation type="submission" date="2016-10" db="EMBL/GenBank/DDBJ databases">
        <authorList>
            <person name="Varghese N."/>
            <person name="Submissions S."/>
        </authorList>
    </citation>
    <scope>NUCLEOTIDE SEQUENCE [LARGE SCALE GENOMIC DNA]</scope>
    <source>
        <strain evidence="10 11">S7-754</strain>
    </source>
</reference>
<accession>A0A1G7PR29</accession>
<evidence type="ECO:0000313" key="10">
    <source>
        <dbReference type="EMBL" id="SDF88079.1"/>
    </source>
</evidence>
<keyword evidence="11" id="KW-1185">Reference proteome</keyword>
<sequence>MSGFKVSARTLFHLGADLISSDAMALYELVKNAFDAGSERVEISVRQRCPVEASNPVIERITVALEIAERPAAPEDEDEDEVEPAPAPVAEEEHESEAELVVDEALVEELREEALATLPEGAEAEFAEAVRTAEGIRGLFEAYSPVNEIVVSDTGHGMSLDDLETIFLTVGTTFRTEKVNERRRDGVDPGERPILGEKGVGRLSAMRLGSLLRVETARLTDANSSLLDIDWSLFSRHPDRRLEEIDIVPRPGPAKSRPKGTVLSIRQLSTNWSVLKLEDIAKTQFSRLNDPFEAAARFPIDLTFNQATVPIPAFRRLLLEHAHAVVTASFGPDDPKDLLPNGRISQTAKLRLRGSVNYALRSRSLPIDLSGVHLRTAAGVANDATLRELGPFELKIYWFNRPLLEEVDTIGTKKQVRELVNEWSGGVAVYRDGFRVGSYGSGADDWLGLDRKALASGGYKVNRAQLIGRLGISSLANPDLMDQTNREGLRDSPEKDALVALLKHIIEGVFRPFLNAVDEEIRAREPVDLKGVAERVLSQRRSISATIRLLYQRYPEVKDDPDIGGKIEEALASIGEMMRSLEELGASYQKGRSELTVLAGIGLSVAAVAHELRQVTTNAMASVDALRRRRSATDLPTALAPLGTQLKTLLTRLRVLDPLVTSGRQVKTSTDLVEWTETIVESARPAFQNVGMDIEFAVRRSSDAVTFEARVVQGMIVQVVGNLLDNARYWLGRSALEDPAFKPRVLVEADVDRREIRVSDNGPGVPPAMRDTVFQAFVTTKPPGAGLGLGLFISREIAAYSDATISLLPESRTVEGFSTTFALSFRKA</sequence>
<name>A0A1G7PR29_9SPHN</name>
<evidence type="ECO:0000256" key="5">
    <source>
        <dbReference type="ARBA" id="ARBA00022777"/>
    </source>
</evidence>
<evidence type="ECO:0000313" key="12">
    <source>
        <dbReference type="Proteomes" id="UP000436801"/>
    </source>
</evidence>
<gene>
    <name evidence="9" type="ORF">GQR91_19040</name>
    <name evidence="10" type="ORF">SAMN05216557_10720</name>
</gene>
<dbReference type="PRINTS" id="PR00344">
    <property type="entry name" value="BCTRLSENSOR"/>
</dbReference>
<dbReference type="InterPro" id="IPR005467">
    <property type="entry name" value="His_kinase_dom"/>
</dbReference>
<keyword evidence="6" id="KW-0067">ATP-binding</keyword>
<keyword evidence="5 10" id="KW-0418">Kinase</keyword>
<dbReference type="PROSITE" id="PS50109">
    <property type="entry name" value="HIS_KIN"/>
    <property type="match status" value="1"/>
</dbReference>
<protein>
    <recommendedName>
        <fullName evidence="2">histidine kinase</fullName>
        <ecNumber evidence="2">2.7.13.3</ecNumber>
    </recommendedName>
</protein>
<feature type="region of interest" description="Disordered" evidence="7">
    <location>
        <begin position="71"/>
        <end position="98"/>
    </location>
</feature>
<feature type="domain" description="Histidine kinase" evidence="8">
    <location>
        <begin position="607"/>
        <end position="827"/>
    </location>
</feature>
<dbReference type="Proteomes" id="UP000323502">
    <property type="component" value="Unassembled WGS sequence"/>
</dbReference>
<dbReference type="GO" id="GO:0005524">
    <property type="term" value="F:ATP binding"/>
    <property type="evidence" value="ECO:0007669"/>
    <property type="project" value="UniProtKB-KW"/>
</dbReference>
<dbReference type="CDD" id="cd00075">
    <property type="entry name" value="HATPase"/>
    <property type="match status" value="1"/>
</dbReference>
<dbReference type="Pfam" id="PF02518">
    <property type="entry name" value="HATPase_c"/>
    <property type="match status" value="1"/>
</dbReference>
<keyword evidence="3" id="KW-0808">Transferase</keyword>
<evidence type="ECO:0000313" key="11">
    <source>
        <dbReference type="Proteomes" id="UP000323502"/>
    </source>
</evidence>
<dbReference type="SMART" id="SM00387">
    <property type="entry name" value="HATPase_c"/>
    <property type="match status" value="1"/>
</dbReference>
<dbReference type="InterPro" id="IPR036890">
    <property type="entry name" value="HATPase_C_sf"/>
</dbReference>
<keyword evidence="4" id="KW-0547">Nucleotide-binding</keyword>
<dbReference type="OrthoDB" id="1931120at2"/>
<dbReference type="AlphaFoldDB" id="A0A1G7PR29"/>
<dbReference type="GO" id="GO:0004673">
    <property type="term" value="F:protein histidine kinase activity"/>
    <property type="evidence" value="ECO:0007669"/>
    <property type="project" value="UniProtKB-EC"/>
</dbReference>
<dbReference type="EMBL" id="FNBI01000007">
    <property type="protein sequence ID" value="SDF88079.1"/>
    <property type="molecule type" value="Genomic_DNA"/>
</dbReference>
<evidence type="ECO:0000256" key="4">
    <source>
        <dbReference type="ARBA" id="ARBA00022741"/>
    </source>
</evidence>
<evidence type="ECO:0000256" key="7">
    <source>
        <dbReference type="SAM" id="MobiDB-lite"/>
    </source>
</evidence>